<feature type="compositionally biased region" description="Basic and acidic residues" evidence="1">
    <location>
        <begin position="80"/>
        <end position="92"/>
    </location>
</feature>
<proteinExistence type="evidence at transcript level"/>
<protein>
    <submittedName>
        <fullName evidence="3">cDNA clone:002-153-A05, full insert sequence</fullName>
    </submittedName>
</protein>
<accession>B7F1R7</accession>
<feature type="compositionally biased region" description="Basic residues" evidence="1">
    <location>
        <begin position="124"/>
        <end position="135"/>
    </location>
</feature>
<evidence type="ECO:0000256" key="1">
    <source>
        <dbReference type="SAM" id="MobiDB-lite"/>
    </source>
</evidence>
<feature type="compositionally biased region" description="Basic residues" evidence="1">
    <location>
        <begin position="93"/>
        <end position="115"/>
    </location>
</feature>
<feature type="signal peptide" evidence="2">
    <location>
        <begin position="1"/>
        <end position="20"/>
    </location>
</feature>
<evidence type="ECO:0000313" key="3">
    <source>
        <dbReference type="EMBL" id="BAG98564.1"/>
    </source>
</evidence>
<feature type="chain" id="PRO_5002854725" evidence="2">
    <location>
        <begin position="21"/>
        <end position="267"/>
    </location>
</feature>
<feature type="region of interest" description="Disordered" evidence="1">
    <location>
        <begin position="45"/>
        <end position="223"/>
    </location>
</feature>
<evidence type="ECO:0000256" key="2">
    <source>
        <dbReference type="SAM" id="SignalP"/>
    </source>
</evidence>
<organism evidence="3">
    <name type="scientific">Oryza sativa subsp. japonica</name>
    <name type="common">Rice</name>
    <dbReference type="NCBI Taxonomy" id="39947"/>
    <lineage>
        <taxon>Eukaryota</taxon>
        <taxon>Viridiplantae</taxon>
        <taxon>Streptophyta</taxon>
        <taxon>Embryophyta</taxon>
        <taxon>Tracheophyta</taxon>
        <taxon>Spermatophyta</taxon>
        <taxon>Magnoliopsida</taxon>
        <taxon>Liliopsida</taxon>
        <taxon>Poales</taxon>
        <taxon>Poaceae</taxon>
        <taxon>BOP clade</taxon>
        <taxon>Oryzoideae</taxon>
        <taxon>Oryzeae</taxon>
        <taxon>Oryzinae</taxon>
        <taxon>Oryza</taxon>
        <taxon>Oryza sativa</taxon>
    </lineage>
</organism>
<sequence>MNVFLCMLFTAFFSFSCVVAHSVCFIVCVRDGSRRELGHAAIDREAGARGHKAPGVPRHPAPQRQVGLGDPRAGQVQQDLARHVPDARDGRRGVRRRGIGAARRRRRAQLPRHGHVAPGASLRLPRRHPRSGRGRRRDDRLRSPWQPARRRREHVSRGDGGAGGRRRRWGGRSEARRGRGRRLRDAAAAGEHGRGLDDEPAEAEPLDGRRRRRVAGGRRGRGRHEPVEPFLKWAYGCIAFAGGHHVFSMCSYEFCAYVQYVLGTYAR</sequence>
<dbReference type="AlphaFoldDB" id="B7F1R7"/>
<feature type="compositionally biased region" description="Basic residues" evidence="1">
    <location>
        <begin position="209"/>
        <end position="222"/>
    </location>
</feature>
<dbReference type="EMBL" id="AK108930">
    <property type="protein sequence ID" value="BAG98564.1"/>
    <property type="molecule type" value="mRNA"/>
</dbReference>
<keyword evidence="2" id="KW-0732">Signal</keyword>
<name>B7F1R7_ORYSJ</name>
<reference evidence="3" key="1">
    <citation type="journal article" date="2003" name="Science">
        <title>Collection, Mapping, and Annotation of Over 28,000 cDNA Clones from japonica Rice.</title>
        <authorList>
            <person name="Kikuchi S."/>
            <person name="Satoh K."/>
            <person name="Nagata T."/>
            <person name="Kawagashira N."/>
            <person name="Doi K."/>
            <person name="Kishimoto N."/>
            <person name="Yazaki J."/>
            <person name="Ishikawa M."/>
            <person name="Yamada H."/>
            <person name="Ooka H."/>
            <person name="Hotta I."/>
            <person name="Kojima K."/>
            <person name="Namiki T."/>
            <person name="Ohneda E."/>
            <person name="Yahagi W."/>
            <person name="Suzuki K."/>
            <person name="Li C."/>
            <person name="Ohtsuki K."/>
            <person name="Shishiki T."/>
            <person name="Otomo Y."/>
            <person name="Murakami K."/>
            <person name="Iida Y."/>
            <person name="Sugano S."/>
            <person name="Fujimura T."/>
            <person name="Suzuki Y."/>
            <person name="Tsunoda Y."/>
            <person name="Kurosaki T."/>
            <person name="Kodama T."/>
            <person name="Masuda H."/>
            <person name="Kobayashi M."/>
            <person name="Xie Q."/>
            <person name="Lu M."/>
            <person name="Narikawa R."/>
            <person name="Sugiyama A."/>
            <person name="Mizuno K."/>
            <person name="Yokomizo S."/>
            <person name="Niikura J."/>
            <person name="Ikeda R."/>
            <person name="Ishibiki J."/>
            <person name="Kawamata M."/>
            <person name="Yoshimura A."/>
            <person name="Miura J."/>
            <person name="Kusumegi T."/>
            <person name="Oka M."/>
            <person name="Ryu R."/>
            <person name="Ueda M."/>
            <person name="Matsubara K."/>
            <person name="Kawai J."/>
            <person name="Carninci P."/>
            <person name="Adachi J."/>
            <person name="Aizawa K."/>
            <person name="Arakawa T."/>
            <person name="Fukuda S."/>
            <person name="Hara A."/>
            <person name="Hashidume W."/>
            <person name="Hayatsu N."/>
            <person name="Imotani K."/>
            <person name="Ishii Y."/>
            <person name="Itoh M."/>
            <person name="Kagawa I."/>
            <person name="Kondo S."/>
            <person name="Konno H."/>
            <person name="Miyazaki A."/>
            <person name="Osato N."/>
            <person name="Ota Y."/>
            <person name="Saito R."/>
            <person name="Sasaki D."/>
            <person name="Sato K."/>
            <person name="Shibata K."/>
            <person name="Shinagawa A."/>
            <person name="Shiraki T."/>
            <person name="Yoshino M."/>
            <person name="Hayashizaki Y."/>
        </authorList>
    </citation>
    <scope>NUCLEOTIDE SEQUENCE</scope>
</reference>